<dbReference type="RefSeq" id="WP_159553859.1">
    <property type="nucleotide sequence ID" value="NZ_CP035042.1"/>
</dbReference>
<dbReference type="InterPro" id="IPR054545">
    <property type="entry name" value="ApeI-like"/>
</dbReference>
<feature type="domain" description="AMP-binding enzyme C-terminal" evidence="2">
    <location>
        <begin position="353"/>
        <end position="433"/>
    </location>
</feature>
<dbReference type="InterPro" id="IPR029069">
    <property type="entry name" value="HotDog_dom_sf"/>
</dbReference>
<dbReference type="Gene3D" id="3.30.300.30">
    <property type="match status" value="1"/>
</dbReference>
<name>A0A6I6STL5_9GAMM</name>
<reference evidence="4 5" key="1">
    <citation type="submission" date="2019-01" db="EMBL/GenBank/DDBJ databases">
        <title>Complete genome of a denitifying bacterium Halomons sp. BC-M4-5.</title>
        <authorList>
            <person name="Wang L."/>
            <person name="Shao Z."/>
        </authorList>
    </citation>
    <scope>NUCLEOTIDE SEQUENCE [LARGE SCALE GENOMIC DNA]</scope>
    <source>
        <strain evidence="4 5">BC-M4-5</strain>
    </source>
</reference>
<proteinExistence type="predicted"/>
<dbReference type="GO" id="GO:0016878">
    <property type="term" value="F:acid-thiol ligase activity"/>
    <property type="evidence" value="ECO:0007669"/>
    <property type="project" value="UniProtKB-ARBA"/>
</dbReference>
<evidence type="ECO:0000259" key="3">
    <source>
        <dbReference type="Pfam" id="PF22818"/>
    </source>
</evidence>
<dbReference type="SUPFAM" id="SSF56801">
    <property type="entry name" value="Acetyl-CoA synthetase-like"/>
    <property type="match status" value="1"/>
</dbReference>
<dbReference type="AlphaFoldDB" id="A0A6I6STL5"/>
<dbReference type="InterPro" id="IPR050237">
    <property type="entry name" value="ATP-dep_AMP-bd_enzyme"/>
</dbReference>
<dbReference type="KEGG" id="htx:EKK97_17575"/>
<dbReference type="Pfam" id="PF00501">
    <property type="entry name" value="AMP-binding"/>
    <property type="match status" value="1"/>
</dbReference>
<dbReference type="Proteomes" id="UP000464013">
    <property type="component" value="Chromosome"/>
</dbReference>
<dbReference type="InterPro" id="IPR045851">
    <property type="entry name" value="AMP-bd_C_sf"/>
</dbReference>
<accession>A0A6I6STL5</accession>
<sequence>MTFVPLTRLPWRRAIKSRHSLPRQWVDPFSLPQRIDAWRRWLANQPAGHWLLCQRHPEDFCAALAALWESGRIAVLPADDRPETLTRLAAEVDGVLPEAPGEHDPDHHETATLPLPKILSPTSTAVVLYTSGSTGDPVRLAKRFDQLDAELAAHAELWPLAGSCVISQVSHQHIYGLLTGVLHPLCAGVPFCGDECRYPEVLITRLQEAGDAGLAPVVVSSPAQLSRLPEHLPWSDSPRLSRVFSSGAPLATEHAQHTERLLQAPVIEIYGSTETGGIAQRRQMQGSAWQALPGVELSFVDERLALRSPFLEAPRSWWQQPDRVASTIDGFELLGRADRLVKIGGKRVSLDHIENALTTTPEVTEARCIDLGRTDSRLGVVVALHDEFIPHRHDSRHELIQRLRTHLSRHLERVAIPRYWRFVDTLPSNAQGKLDRSLANRLFADLDDAKAPRWLGEHRPDPSSCLLTLEVPERLIFLEGHFEEYPLVPGVVMVQWAIELAGDSFGESGEFQGIERLKFQRALRPGARFTLQLTRRDDGLAFAIDSHEGRHCTGQIRLQSPNGEDHG</sequence>
<evidence type="ECO:0000313" key="5">
    <source>
        <dbReference type="Proteomes" id="UP000464013"/>
    </source>
</evidence>
<organism evidence="4 5">
    <name type="scientific">Billgrantia tianxiuensis</name>
    <dbReference type="NCBI Taxonomy" id="2497861"/>
    <lineage>
        <taxon>Bacteria</taxon>
        <taxon>Pseudomonadati</taxon>
        <taxon>Pseudomonadota</taxon>
        <taxon>Gammaproteobacteria</taxon>
        <taxon>Oceanospirillales</taxon>
        <taxon>Halomonadaceae</taxon>
        <taxon>Billgrantia</taxon>
    </lineage>
</organism>
<dbReference type="InterPro" id="IPR042099">
    <property type="entry name" value="ANL_N_sf"/>
</dbReference>
<feature type="domain" description="AMP-dependent synthetase/ligase" evidence="1">
    <location>
        <begin position="83"/>
        <end position="303"/>
    </location>
</feature>
<evidence type="ECO:0008006" key="6">
    <source>
        <dbReference type="Google" id="ProtNLM"/>
    </source>
</evidence>
<dbReference type="Pfam" id="PF22818">
    <property type="entry name" value="ApeI-like"/>
    <property type="match status" value="1"/>
</dbReference>
<dbReference type="EMBL" id="CP035042">
    <property type="protein sequence ID" value="QHC51030.1"/>
    <property type="molecule type" value="Genomic_DNA"/>
</dbReference>
<dbReference type="PANTHER" id="PTHR43767">
    <property type="entry name" value="LONG-CHAIN-FATTY-ACID--COA LIGASE"/>
    <property type="match status" value="1"/>
</dbReference>
<evidence type="ECO:0000259" key="1">
    <source>
        <dbReference type="Pfam" id="PF00501"/>
    </source>
</evidence>
<dbReference type="Gene3D" id="3.10.129.10">
    <property type="entry name" value="Hotdog Thioesterase"/>
    <property type="match status" value="1"/>
</dbReference>
<protein>
    <recommendedName>
        <fullName evidence="6">AMP-binding protein</fullName>
    </recommendedName>
</protein>
<gene>
    <name evidence="4" type="ORF">EKK97_17575</name>
</gene>
<dbReference type="Gene3D" id="3.40.50.12780">
    <property type="entry name" value="N-terminal domain of ligase-like"/>
    <property type="match status" value="1"/>
</dbReference>
<evidence type="ECO:0000259" key="2">
    <source>
        <dbReference type="Pfam" id="PF13193"/>
    </source>
</evidence>
<keyword evidence="5" id="KW-1185">Reference proteome</keyword>
<dbReference type="InterPro" id="IPR000873">
    <property type="entry name" value="AMP-dep_synth/lig_dom"/>
</dbReference>
<dbReference type="OrthoDB" id="9787658at2"/>
<feature type="domain" description="ApeI dehydratase-like" evidence="3">
    <location>
        <begin position="461"/>
        <end position="554"/>
    </location>
</feature>
<dbReference type="PANTHER" id="PTHR43767:SF1">
    <property type="entry name" value="NONRIBOSOMAL PEPTIDE SYNTHASE PES1 (EUROFUNG)-RELATED"/>
    <property type="match status" value="1"/>
</dbReference>
<dbReference type="Pfam" id="PF13193">
    <property type="entry name" value="AMP-binding_C"/>
    <property type="match status" value="1"/>
</dbReference>
<dbReference type="InterPro" id="IPR025110">
    <property type="entry name" value="AMP-bd_C"/>
</dbReference>
<dbReference type="SUPFAM" id="SSF54637">
    <property type="entry name" value="Thioesterase/thiol ester dehydrase-isomerase"/>
    <property type="match status" value="1"/>
</dbReference>
<evidence type="ECO:0000313" key="4">
    <source>
        <dbReference type="EMBL" id="QHC51030.1"/>
    </source>
</evidence>